<dbReference type="SMART" id="SM00220">
    <property type="entry name" value="S_TKc"/>
    <property type="match status" value="1"/>
</dbReference>
<dbReference type="Gene3D" id="3.30.200.20">
    <property type="entry name" value="Phosphorylase Kinase, domain 1"/>
    <property type="match status" value="1"/>
</dbReference>
<feature type="compositionally biased region" description="Basic and acidic residues" evidence="4">
    <location>
        <begin position="464"/>
        <end position="482"/>
    </location>
</feature>
<proteinExistence type="predicted"/>
<evidence type="ECO:0000256" key="2">
    <source>
        <dbReference type="ARBA" id="ARBA00022840"/>
    </source>
</evidence>
<keyword evidence="2 3" id="KW-0067">ATP-binding</keyword>
<dbReference type="PROSITE" id="PS00108">
    <property type="entry name" value="PROTEIN_KINASE_ST"/>
    <property type="match status" value="1"/>
</dbReference>
<protein>
    <recommendedName>
        <fullName evidence="5">Protein kinase domain-containing protein</fullName>
    </recommendedName>
</protein>
<evidence type="ECO:0000259" key="5">
    <source>
        <dbReference type="PROSITE" id="PS50011"/>
    </source>
</evidence>
<evidence type="ECO:0000313" key="7">
    <source>
        <dbReference type="Proteomes" id="UP001059893"/>
    </source>
</evidence>
<comment type="caution">
    <text evidence="6">The sequence shown here is derived from an EMBL/GenBank/DDBJ whole genome shotgun (WGS) entry which is preliminary data.</text>
</comment>
<feature type="region of interest" description="Disordered" evidence="4">
    <location>
        <begin position="459"/>
        <end position="498"/>
    </location>
</feature>
<evidence type="ECO:0000313" key="6">
    <source>
        <dbReference type="EMBL" id="KAI6299810.1"/>
    </source>
</evidence>
<feature type="domain" description="Protein kinase" evidence="5">
    <location>
        <begin position="106"/>
        <end position="401"/>
    </location>
</feature>
<sequence>METPLTPPPQPSRSSCSSPALVPPPSPGIQIDLATGEVTRKVPCDPRPAFPANLSAPAVPTTYQSPIRQHRRTPSQHREVKETLNARSEYTNDDEDGRSHQTVNQYTIKEEIGRGSYGAVHLATDQYGNEYAVKEFSKARLRKRAQSNILKGPREPGQFPRMFQSAIGSRLNEYRTAEAKDALYLIREEIAIMKKLNHPNLVQLIEVLDDPEEDSLWMVLEMCKKGVIMKVGLDQAAEPYGEEQCRHWFRDLILGIEYLHAQGIVHRDIKPDNLLLTEDDILKVVDFGVSEMFEKPNEMQTAKSAGSPAFLPPELCVARHGNVSGAAADIWSMGASLYCMRYGRIPFDRSTPLEIYEAITTEPLKLPADENPDFVDLLSRIMQKDPGQRIRMEELREHPWVTRKGTDFLLSKEDNCSVILEPPNGLEVNHAFTRRMSHLLCVMKAISRFKSLLYSRSMPGTPRRALETRNRDAESHAAEGKPKLSLSPSANDLASTTEASPNLEQAAALVAERHKFFHAGRALAGTAKGQAHDPTDVEPLFLGIGTGGRDDFAGNDPPAEEVSESPVAVDFNVYDSAYKSEVDRIKEETSERPPTMFLTQLVDKRELFRSDSDIVSTAESSLDSNVQGSKVTGQRGVAQTRLVVLRRPDRHRGK</sequence>
<keyword evidence="1 3" id="KW-0547">Nucleotide-binding</keyword>
<dbReference type="InterPro" id="IPR000719">
    <property type="entry name" value="Prot_kinase_dom"/>
</dbReference>
<dbReference type="InterPro" id="IPR017441">
    <property type="entry name" value="Protein_kinase_ATP_BS"/>
</dbReference>
<evidence type="ECO:0000256" key="4">
    <source>
        <dbReference type="SAM" id="MobiDB-lite"/>
    </source>
</evidence>
<dbReference type="CDD" id="cd14008">
    <property type="entry name" value="STKc_LKB1_CaMKK"/>
    <property type="match status" value="1"/>
</dbReference>
<dbReference type="Pfam" id="PF00069">
    <property type="entry name" value="Pkinase"/>
    <property type="match status" value="1"/>
</dbReference>
<accession>A0ABQ8NQQ1</accession>
<evidence type="ECO:0000256" key="3">
    <source>
        <dbReference type="PROSITE-ProRule" id="PRU10141"/>
    </source>
</evidence>
<feature type="compositionally biased region" description="Polar residues" evidence="4">
    <location>
        <begin position="486"/>
        <end position="498"/>
    </location>
</feature>
<feature type="region of interest" description="Disordered" evidence="4">
    <location>
        <begin position="1"/>
        <end position="80"/>
    </location>
</feature>
<dbReference type="PROSITE" id="PS00107">
    <property type="entry name" value="PROTEIN_KINASE_ATP"/>
    <property type="match status" value="1"/>
</dbReference>
<gene>
    <name evidence="6" type="ORF">MCOR33_004303</name>
</gene>
<dbReference type="Gene3D" id="1.10.510.10">
    <property type="entry name" value="Transferase(Phosphotransferase) domain 1"/>
    <property type="match status" value="1"/>
</dbReference>
<dbReference type="SUPFAM" id="SSF56112">
    <property type="entry name" value="Protein kinase-like (PK-like)"/>
    <property type="match status" value="1"/>
</dbReference>
<reference evidence="6" key="1">
    <citation type="submission" date="2021-01" db="EMBL/GenBank/DDBJ databases">
        <title>Deciphering the adaptive evolutionary patterns associated with biogeogrpahic diversity in the finger millet blast pathogen Magnaporthe oryzae in Eastern Africa.</title>
        <authorList>
            <person name="Onyema G."/>
            <person name="Shittu T.A."/>
            <person name="Dodsworth S."/>
            <person name="Devilliers S."/>
            <person name="Muthumeenakshi S."/>
            <person name="Sreenivasaprasad S."/>
        </authorList>
    </citation>
    <scope>NUCLEOTIDE SEQUENCE</scope>
    <source>
        <strain evidence="6">D15/s37</strain>
    </source>
</reference>
<feature type="binding site" evidence="3">
    <location>
        <position position="134"/>
    </location>
    <ligand>
        <name>ATP</name>
        <dbReference type="ChEBI" id="CHEBI:30616"/>
    </ligand>
</feature>
<dbReference type="InterPro" id="IPR008271">
    <property type="entry name" value="Ser/Thr_kinase_AS"/>
</dbReference>
<feature type="compositionally biased region" description="Pro residues" evidence="4">
    <location>
        <begin position="1"/>
        <end position="11"/>
    </location>
</feature>
<dbReference type="PANTHER" id="PTHR24346">
    <property type="entry name" value="MAP/MICROTUBULE AFFINITY-REGULATING KINASE"/>
    <property type="match status" value="1"/>
</dbReference>
<evidence type="ECO:0000256" key="1">
    <source>
        <dbReference type="ARBA" id="ARBA00022741"/>
    </source>
</evidence>
<dbReference type="InterPro" id="IPR011009">
    <property type="entry name" value="Kinase-like_dom_sf"/>
</dbReference>
<keyword evidence="7" id="KW-1185">Reference proteome</keyword>
<dbReference type="EMBL" id="JABSND010000062">
    <property type="protein sequence ID" value="KAI6299810.1"/>
    <property type="molecule type" value="Genomic_DNA"/>
</dbReference>
<organism evidence="6 7">
    <name type="scientific">Pyricularia grisea</name>
    <name type="common">Crabgrass-specific blast fungus</name>
    <name type="synonym">Magnaporthe grisea</name>
    <dbReference type="NCBI Taxonomy" id="148305"/>
    <lineage>
        <taxon>Eukaryota</taxon>
        <taxon>Fungi</taxon>
        <taxon>Dikarya</taxon>
        <taxon>Ascomycota</taxon>
        <taxon>Pezizomycotina</taxon>
        <taxon>Sordariomycetes</taxon>
        <taxon>Sordariomycetidae</taxon>
        <taxon>Magnaporthales</taxon>
        <taxon>Pyriculariaceae</taxon>
        <taxon>Pyricularia</taxon>
    </lineage>
</organism>
<name>A0ABQ8NQQ1_PYRGI</name>
<dbReference type="PROSITE" id="PS50011">
    <property type="entry name" value="PROTEIN_KINASE_DOM"/>
    <property type="match status" value="1"/>
</dbReference>
<dbReference type="PANTHER" id="PTHR24346:SF77">
    <property type="entry name" value="SERINE THREONINE PROTEIN KINASE"/>
    <property type="match status" value="1"/>
</dbReference>
<dbReference type="Proteomes" id="UP001059893">
    <property type="component" value="Unassembled WGS sequence"/>
</dbReference>